<dbReference type="RefSeq" id="WP_061264309.1">
    <property type="nucleotide sequence ID" value="NZ_BCSZ01000035.1"/>
</dbReference>
<evidence type="ECO:0000313" key="2">
    <source>
        <dbReference type="Proteomes" id="UP000069705"/>
    </source>
</evidence>
<sequence>MTPENVYPPPTTVAELRQLLDQLPPEALILVDAYEAAYSPVDSVTITEVQELSGRPSYLGRFEHLADAARAVAGDDAAGWVITEPEPLPELVGEPVMALVLRREVREDDDEQ</sequence>
<dbReference type="Proteomes" id="UP000069705">
    <property type="component" value="Unassembled WGS sequence"/>
</dbReference>
<name>A0A117IF75_MYCFO</name>
<dbReference type="EMBL" id="BCSZ01000035">
    <property type="protein sequence ID" value="GAT03728.1"/>
    <property type="molecule type" value="Genomic_DNA"/>
</dbReference>
<organism evidence="1 2">
    <name type="scientific">Mycolicibacterium fortuitum subsp. acetamidolyticum</name>
    <dbReference type="NCBI Taxonomy" id="144550"/>
    <lineage>
        <taxon>Bacteria</taxon>
        <taxon>Bacillati</taxon>
        <taxon>Actinomycetota</taxon>
        <taxon>Actinomycetes</taxon>
        <taxon>Mycobacteriales</taxon>
        <taxon>Mycobacteriaceae</taxon>
        <taxon>Mycolicibacterium</taxon>
    </lineage>
</organism>
<reference evidence="2" key="2">
    <citation type="submission" date="2016-02" db="EMBL/GenBank/DDBJ databases">
        <title>Draft genome sequence of five rapidly growing Mycobacterium species.</title>
        <authorList>
            <person name="Katahira K."/>
            <person name="Gotou Y."/>
            <person name="Iida K."/>
            <person name="Ogura Y."/>
            <person name="Hayashi T."/>
        </authorList>
    </citation>
    <scope>NUCLEOTIDE SEQUENCE [LARGE SCALE GENOMIC DNA]</scope>
    <source>
        <strain evidence="2">JCM6368</strain>
    </source>
</reference>
<dbReference type="AlphaFoldDB" id="A0A117IF75"/>
<proteinExistence type="predicted"/>
<accession>A0A117IF75</accession>
<gene>
    <name evidence="1" type="ORF">RMCFA_3840</name>
</gene>
<evidence type="ECO:0000313" key="1">
    <source>
        <dbReference type="EMBL" id="GAT03728.1"/>
    </source>
</evidence>
<protein>
    <submittedName>
        <fullName evidence="1">Uncharacterized protein</fullName>
    </submittedName>
</protein>
<comment type="caution">
    <text evidence="1">The sequence shown here is derived from an EMBL/GenBank/DDBJ whole genome shotgun (WGS) entry which is preliminary data.</text>
</comment>
<reference evidence="1 2" key="1">
    <citation type="journal article" date="2016" name="Genome Announc.">
        <title>Draft Genome Sequences of Five Rapidly Growing Mycobacterium Species, M. thermoresistibile, M. fortuitum subsp. acetamidolyticum, M. canariasense, M. brisbanense, and M. novocastrense.</title>
        <authorList>
            <person name="Katahira K."/>
            <person name="Ogura Y."/>
            <person name="Gotoh Y."/>
            <person name="Hayashi T."/>
        </authorList>
    </citation>
    <scope>NUCLEOTIDE SEQUENCE [LARGE SCALE GENOMIC DNA]</scope>
    <source>
        <strain evidence="1 2">JCM6368</strain>
    </source>
</reference>